<keyword evidence="1" id="KW-0732">Signal</keyword>
<dbReference type="PANTHER" id="PTHR35936:SF17">
    <property type="entry name" value="ARGININE-BINDING EXTRACELLULAR PROTEIN ARTP"/>
    <property type="match status" value="1"/>
</dbReference>
<protein>
    <submittedName>
        <fullName evidence="3">Transporter substrate-binding domain-containing protein</fullName>
    </submittedName>
</protein>
<dbReference type="Gene3D" id="3.40.190.10">
    <property type="entry name" value="Periplasmic binding protein-like II"/>
    <property type="match status" value="2"/>
</dbReference>
<sequence length="241" mass="25637">MSLPQALLDDYAPTSVLRVALNHGNRVLVGRDADGKPIGIAVDLATALADLLGLPLRFVEFDRAVDVSSSAGDDLWDVCFLAVDPKRMETIDFTAPYIRIEGNYLSAPGTLAADAQELVDLGCRVGTVEGTAYTLALSRLPGAGNLVAYHDILAALEALDSGEVEAIAGIREAMEGESRKRPGSRILTPPFMEIRQAMAMPRGRALASAHLRETLADFARSGLVGDILERHGVSRDCALVG</sequence>
<dbReference type="AlphaFoldDB" id="A0A8J7WFW8"/>
<dbReference type="InterPro" id="IPR001638">
    <property type="entry name" value="Solute-binding_3/MltF_N"/>
</dbReference>
<organism evidence="3 4">
    <name type="scientific">Thetidibacter halocola</name>
    <dbReference type="NCBI Taxonomy" id="2827239"/>
    <lineage>
        <taxon>Bacteria</taxon>
        <taxon>Pseudomonadati</taxon>
        <taxon>Pseudomonadota</taxon>
        <taxon>Alphaproteobacteria</taxon>
        <taxon>Rhodobacterales</taxon>
        <taxon>Roseobacteraceae</taxon>
        <taxon>Thetidibacter</taxon>
    </lineage>
</organism>
<dbReference type="SMART" id="SM00062">
    <property type="entry name" value="PBPb"/>
    <property type="match status" value="1"/>
</dbReference>
<dbReference type="EMBL" id="JAGTUU010000003">
    <property type="protein sequence ID" value="MBS0124318.1"/>
    <property type="molecule type" value="Genomic_DNA"/>
</dbReference>
<proteinExistence type="predicted"/>
<reference evidence="3" key="1">
    <citation type="submission" date="2021-04" db="EMBL/GenBank/DDBJ databases">
        <authorList>
            <person name="Yoon J."/>
        </authorList>
    </citation>
    <scope>NUCLEOTIDE SEQUENCE</scope>
    <source>
        <strain evidence="3">KMU-90</strain>
    </source>
</reference>
<accession>A0A8J7WFW8</accession>
<feature type="domain" description="Solute-binding protein family 3/N-terminal" evidence="2">
    <location>
        <begin position="16"/>
        <end position="235"/>
    </location>
</feature>
<dbReference type="PANTHER" id="PTHR35936">
    <property type="entry name" value="MEMBRANE-BOUND LYTIC MUREIN TRANSGLYCOSYLASE F"/>
    <property type="match status" value="1"/>
</dbReference>
<evidence type="ECO:0000256" key="1">
    <source>
        <dbReference type="ARBA" id="ARBA00022729"/>
    </source>
</evidence>
<dbReference type="Proteomes" id="UP000681356">
    <property type="component" value="Unassembled WGS sequence"/>
</dbReference>
<evidence type="ECO:0000259" key="2">
    <source>
        <dbReference type="SMART" id="SM00062"/>
    </source>
</evidence>
<evidence type="ECO:0000313" key="4">
    <source>
        <dbReference type="Proteomes" id="UP000681356"/>
    </source>
</evidence>
<gene>
    <name evidence="3" type="ORF">KB874_09230</name>
</gene>
<keyword evidence="4" id="KW-1185">Reference proteome</keyword>
<name>A0A8J7WFW8_9RHOB</name>
<comment type="caution">
    <text evidence="3">The sequence shown here is derived from an EMBL/GenBank/DDBJ whole genome shotgun (WGS) entry which is preliminary data.</text>
</comment>
<dbReference type="SUPFAM" id="SSF53850">
    <property type="entry name" value="Periplasmic binding protein-like II"/>
    <property type="match status" value="1"/>
</dbReference>
<dbReference type="Pfam" id="PF00497">
    <property type="entry name" value="SBP_bac_3"/>
    <property type="match status" value="1"/>
</dbReference>
<evidence type="ECO:0000313" key="3">
    <source>
        <dbReference type="EMBL" id="MBS0124318.1"/>
    </source>
</evidence>
<dbReference type="RefSeq" id="WP_212536272.1">
    <property type="nucleotide sequence ID" value="NZ_JAGTUU010000003.1"/>
</dbReference>